<feature type="compositionally biased region" description="Basic and acidic residues" evidence="1">
    <location>
        <begin position="1"/>
        <end position="22"/>
    </location>
</feature>
<evidence type="ECO:0000313" key="2">
    <source>
        <dbReference type="EMBL" id="KZC04042.1"/>
    </source>
</evidence>
<keyword evidence="3" id="KW-1185">Reference proteome</keyword>
<feature type="region of interest" description="Disordered" evidence="1">
    <location>
        <begin position="1"/>
        <end position="23"/>
    </location>
</feature>
<name>A0A154NWV4_DUFNO</name>
<accession>A0A154NWV4</accession>
<proteinExistence type="predicted"/>
<protein>
    <submittedName>
        <fullName evidence="2">Uncharacterized protein</fullName>
    </submittedName>
</protein>
<gene>
    <name evidence="2" type="ORF">WN55_03827</name>
</gene>
<evidence type="ECO:0000313" key="3">
    <source>
        <dbReference type="Proteomes" id="UP000076502"/>
    </source>
</evidence>
<evidence type="ECO:0000256" key="1">
    <source>
        <dbReference type="SAM" id="MobiDB-lite"/>
    </source>
</evidence>
<reference evidence="2 3" key="1">
    <citation type="submission" date="2015-07" db="EMBL/GenBank/DDBJ databases">
        <title>The genome of Dufourea novaeangliae.</title>
        <authorList>
            <person name="Pan H."/>
            <person name="Kapheim K."/>
        </authorList>
    </citation>
    <scope>NUCLEOTIDE SEQUENCE [LARGE SCALE GENOMIC DNA]</scope>
    <source>
        <strain evidence="2">0120121106</strain>
        <tissue evidence="2">Whole body</tissue>
    </source>
</reference>
<dbReference type="AlphaFoldDB" id="A0A154NWV4"/>
<dbReference type="Proteomes" id="UP000076502">
    <property type="component" value="Unassembled WGS sequence"/>
</dbReference>
<organism evidence="2 3">
    <name type="scientific">Dufourea novaeangliae</name>
    <name type="common">Sweat bee</name>
    <dbReference type="NCBI Taxonomy" id="178035"/>
    <lineage>
        <taxon>Eukaryota</taxon>
        <taxon>Metazoa</taxon>
        <taxon>Ecdysozoa</taxon>
        <taxon>Arthropoda</taxon>
        <taxon>Hexapoda</taxon>
        <taxon>Insecta</taxon>
        <taxon>Pterygota</taxon>
        <taxon>Neoptera</taxon>
        <taxon>Endopterygota</taxon>
        <taxon>Hymenoptera</taxon>
        <taxon>Apocrita</taxon>
        <taxon>Aculeata</taxon>
        <taxon>Apoidea</taxon>
        <taxon>Anthophila</taxon>
        <taxon>Halictidae</taxon>
        <taxon>Rophitinae</taxon>
        <taxon>Dufourea</taxon>
    </lineage>
</organism>
<dbReference type="EMBL" id="KQ434775">
    <property type="protein sequence ID" value="KZC04042.1"/>
    <property type="molecule type" value="Genomic_DNA"/>
</dbReference>
<sequence length="58" mass="6407">MGVLGRRVEGWRNDADNNDPSRRPTCITYTVFRGFPGMIKVRRLRDGNVGGEDGGNVA</sequence>